<organism evidence="2 3">
    <name type="scientific">Methanobacterium formicicum (strain DSM 3637 / PP1)</name>
    <dbReference type="NCBI Taxonomy" id="1204725"/>
    <lineage>
        <taxon>Archaea</taxon>
        <taxon>Methanobacteriati</taxon>
        <taxon>Methanobacteriota</taxon>
        <taxon>Methanomada group</taxon>
        <taxon>Methanobacteria</taxon>
        <taxon>Methanobacteriales</taxon>
        <taxon>Methanobacteriaceae</taxon>
        <taxon>Methanobacterium</taxon>
    </lineage>
</organism>
<proteinExistence type="predicted"/>
<dbReference type="Proteomes" id="UP000007360">
    <property type="component" value="Unassembled WGS sequence"/>
</dbReference>
<accession>K2QX63</accession>
<gene>
    <name evidence="2" type="ORF">A994_11582</name>
</gene>
<dbReference type="PATRIC" id="fig|1204725.3.peg.2326"/>
<protein>
    <submittedName>
        <fullName evidence="2">Uncharacterized protein</fullName>
    </submittedName>
</protein>
<dbReference type="AlphaFoldDB" id="K2QX63"/>
<reference evidence="2 3" key="1">
    <citation type="journal article" date="2012" name="J. Bacteriol.">
        <title>Draft genome sequence of Methanobacterium formicicum DSM 3637, an archaebacterium isolated from the methane producer amoeba Pelomyxa palustris.</title>
        <authorList>
            <person name="Gutierrez G."/>
        </authorList>
    </citation>
    <scope>NUCLEOTIDE SEQUENCE [LARGE SCALE GENOMIC DNA]</scope>
    <source>
        <strain evidence="3">DSM 3637 / PP1</strain>
    </source>
</reference>
<dbReference type="InterPro" id="IPR035093">
    <property type="entry name" value="RelE/ParE_toxin_dom_sf"/>
</dbReference>
<dbReference type="Pfam" id="PF05016">
    <property type="entry name" value="ParE_toxin"/>
    <property type="match status" value="1"/>
</dbReference>
<comment type="caution">
    <text evidence="2">The sequence shown here is derived from an EMBL/GenBank/DDBJ whole genome shotgun (WGS) entry which is preliminary data.</text>
</comment>
<dbReference type="EMBL" id="AMPO01000012">
    <property type="protein sequence ID" value="EKF84833.1"/>
    <property type="molecule type" value="Genomic_DNA"/>
</dbReference>
<sequence>MRECLLLFEDFWAESHRSNPIISNRFQNEMEKLSQKDHEQYSHVLKKMEQITANPLHYKPLSGDLHGSRRTHIGDFVLIYGIKNGRVVFQDYNHHDNIYQDK</sequence>
<keyword evidence="1" id="KW-1277">Toxin-antitoxin system</keyword>
<dbReference type="Gene3D" id="3.30.2310.20">
    <property type="entry name" value="RelE-like"/>
    <property type="match status" value="1"/>
</dbReference>
<evidence type="ECO:0000313" key="3">
    <source>
        <dbReference type="Proteomes" id="UP000007360"/>
    </source>
</evidence>
<dbReference type="SUPFAM" id="SSF143011">
    <property type="entry name" value="RelE-like"/>
    <property type="match status" value="1"/>
</dbReference>
<name>K2QX63_METFP</name>
<dbReference type="InterPro" id="IPR007712">
    <property type="entry name" value="RelE/ParE_toxin"/>
</dbReference>
<evidence type="ECO:0000256" key="1">
    <source>
        <dbReference type="ARBA" id="ARBA00022649"/>
    </source>
</evidence>
<evidence type="ECO:0000313" key="2">
    <source>
        <dbReference type="EMBL" id="EKF84833.1"/>
    </source>
</evidence>
<keyword evidence="3" id="KW-1185">Reference proteome</keyword>
<dbReference type="NCBIfam" id="TIGR02385">
    <property type="entry name" value="RelE_StbE"/>
    <property type="match status" value="1"/>
</dbReference>